<dbReference type="NCBIfam" id="TIGR04337">
    <property type="entry name" value="AmmeMemoSam_rS"/>
    <property type="match status" value="1"/>
</dbReference>
<keyword evidence="2 6" id="KW-0949">S-adenosyl-L-methionine</keyword>
<evidence type="ECO:0000256" key="1">
    <source>
        <dbReference type="ARBA" id="ARBA00022485"/>
    </source>
</evidence>
<dbReference type="InterPro" id="IPR006638">
    <property type="entry name" value="Elp3/MiaA/NifB-like_rSAM"/>
</dbReference>
<comment type="cofactor">
    <cofactor evidence="6">
        <name>[4Fe-4S] cluster</name>
        <dbReference type="ChEBI" id="CHEBI:49883"/>
    </cofactor>
    <text evidence="6">Binds 1 [4Fe-4S] cluster. The cluster is coordinated with 3 cysteines and an exchangeable S-adenosyl-L-methionine.</text>
</comment>
<evidence type="ECO:0000256" key="5">
    <source>
        <dbReference type="ARBA" id="ARBA00023014"/>
    </source>
</evidence>
<evidence type="ECO:0000313" key="9">
    <source>
        <dbReference type="Proteomes" id="UP000556026"/>
    </source>
</evidence>
<reference evidence="9" key="1">
    <citation type="submission" date="2020-06" db="EMBL/GenBank/DDBJ databases">
        <title>Draft genomic sequence of Geomonas sp. Red330.</title>
        <authorList>
            <person name="Itoh H."/>
            <person name="Zhenxing X."/>
            <person name="Ushijima N."/>
            <person name="Masuda Y."/>
            <person name="Shiratori Y."/>
            <person name="Senoo K."/>
        </authorList>
    </citation>
    <scope>NUCLEOTIDE SEQUENCE [LARGE SCALE GENOMIC DNA]</scope>
    <source>
        <strain evidence="9">Red330</strain>
    </source>
</reference>
<dbReference type="InterPro" id="IPR013785">
    <property type="entry name" value="Aldolase_TIM"/>
</dbReference>
<evidence type="ECO:0000256" key="2">
    <source>
        <dbReference type="ARBA" id="ARBA00022691"/>
    </source>
</evidence>
<dbReference type="AlphaFoldDB" id="A0A6V8MKD0"/>
<evidence type="ECO:0000256" key="6">
    <source>
        <dbReference type="PIRSR" id="PIRSR004869-50"/>
    </source>
</evidence>
<keyword evidence="5 6" id="KW-0411">Iron-sulfur</keyword>
<feature type="binding site" evidence="6">
    <location>
        <position position="98"/>
    </location>
    <ligand>
        <name>[4Fe-4S] cluster</name>
        <dbReference type="ChEBI" id="CHEBI:49883"/>
        <note>4Fe-4S-S-AdoMet</note>
    </ligand>
</feature>
<dbReference type="PROSITE" id="PS51918">
    <property type="entry name" value="RADICAL_SAM"/>
    <property type="match status" value="1"/>
</dbReference>
<dbReference type="SUPFAM" id="SSF102114">
    <property type="entry name" value="Radical SAM enzymes"/>
    <property type="match status" value="1"/>
</dbReference>
<dbReference type="Pfam" id="PF04055">
    <property type="entry name" value="Radical_SAM"/>
    <property type="match status" value="1"/>
</dbReference>
<evidence type="ECO:0000256" key="3">
    <source>
        <dbReference type="ARBA" id="ARBA00022723"/>
    </source>
</evidence>
<organism evidence="8 9">
    <name type="scientific">Geomonas silvestris</name>
    <dbReference type="NCBI Taxonomy" id="2740184"/>
    <lineage>
        <taxon>Bacteria</taxon>
        <taxon>Pseudomonadati</taxon>
        <taxon>Thermodesulfobacteriota</taxon>
        <taxon>Desulfuromonadia</taxon>
        <taxon>Geobacterales</taxon>
        <taxon>Geobacteraceae</taxon>
        <taxon>Geomonas</taxon>
    </lineage>
</organism>
<dbReference type="SMART" id="SM00729">
    <property type="entry name" value="Elp3"/>
    <property type="match status" value="1"/>
</dbReference>
<keyword evidence="9" id="KW-1185">Reference proteome</keyword>
<accession>A0A6V8MKD0</accession>
<dbReference type="GO" id="GO:0051539">
    <property type="term" value="F:4 iron, 4 sulfur cluster binding"/>
    <property type="evidence" value="ECO:0007669"/>
    <property type="project" value="UniProtKB-KW"/>
</dbReference>
<name>A0A6V8MKD0_9BACT</name>
<comment type="caution">
    <text evidence="8">The sequence shown here is derived from an EMBL/GenBank/DDBJ whole genome shotgun (WGS) entry which is preliminary data.</text>
</comment>
<dbReference type="CDD" id="cd01335">
    <property type="entry name" value="Radical_SAM"/>
    <property type="match status" value="1"/>
</dbReference>
<dbReference type="PANTHER" id="PTHR30352:SF5">
    <property type="entry name" value="PYRUVATE FORMATE-LYASE 1-ACTIVATING ENZYME"/>
    <property type="match status" value="1"/>
</dbReference>
<keyword evidence="1" id="KW-0004">4Fe-4S</keyword>
<dbReference type="SFLD" id="SFLDG01101">
    <property type="entry name" value="Uncharacterised_Radical_SAM_Su"/>
    <property type="match status" value="1"/>
</dbReference>
<dbReference type="InterPro" id="IPR007197">
    <property type="entry name" value="rSAM"/>
</dbReference>
<dbReference type="SFLD" id="SFLDS00029">
    <property type="entry name" value="Radical_SAM"/>
    <property type="match status" value="1"/>
</dbReference>
<dbReference type="InterPro" id="IPR027596">
    <property type="entry name" value="AmmeMemoSam_rS"/>
</dbReference>
<evidence type="ECO:0000256" key="4">
    <source>
        <dbReference type="ARBA" id="ARBA00023004"/>
    </source>
</evidence>
<dbReference type="Proteomes" id="UP000556026">
    <property type="component" value="Unassembled WGS sequence"/>
</dbReference>
<dbReference type="InterPro" id="IPR034457">
    <property type="entry name" value="Organic_radical-activating"/>
</dbReference>
<evidence type="ECO:0000313" key="8">
    <source>
        <dbReference type="EMBL" id="GFO60384.1"/>
    </source>
</evidence>
<keyword evidence="3 6" id="KW-0479">Metal-binding</keyword>
<evidence type="ECO:0000259" key="7">
    <source>
        <dbReference type="PROSITE" id="PS51918"/>
    </source>
</evidence>
<dbReference type="InterPro" id="IPR016431">
    <property type="entry name" value="Pyrv-formate_lyase-activ_prd"/>
</dbReference>
<dbReference type="GO" id="GO:0003824">
    <property type="term" value="F:catalytic activity"/>
    <property type="evidence" value="ECO:0007669"/>
    <property type="project" value="InterPro"/>
</dbReference>
<dbReference type="GO" id="GO:0046872">
    <property type="term" value="F:metal ion binding"/>
    <property type="evidence" value="ECO:0007669"/>
    <property type="project" value="UniProtKB-KW"/>
</dbReference>
<feature type="binding site" evidence="6">
    <location>
        <position position="91"/>
    </location>
    <ligand>
        <name>[4Fe-4S] cluster</name>
        <dbReference type="ChEBI" id="CHEBI:49883"/>
        <note>4Fe-4S-S-AdoMet</note>
    </ligand>
</feature>
<feature type="domain" description="Radical SAM core" evidence="7">
    <location>
        <begin position="76"/>
        <end position="292"/>
    </location>
</feature>
<dbReference type="PIRSF" id="PIRSF004869">
    <property type="entry name" value="PflX_prd"/>
    <property type="match status" value="1"/>
</dbReference>
<sequence>MSDSLGVFAMKEAMFYERLDAGRVRCGLCRFHCLIDPGKRGHCLVRENRDGTLCSLVYGRAVAEQVDPIEKKPLFHLLPGSRTYSVATVGCNFRCQHCQNFSISQPEPTRIENSGSYLPPDAIVERALSAGGGSIAYTYTEPTIFFEYAYETAKLAHAAGLKNIFVTNGYITNEALATIAPYLDAANIDLKGFTREFYRDVVGADLDQVLECIREYHRLGIWLEITTLIIPHHNDSEAQLRGIAEFIVNEIGPQTPWHVSQFYPTFQLTDEPRTPVGTLRAARRIGQEAGLRYVYEGNVPGEGGENTVCPSCGGLLIRRYGYLIEKNLLQRGKCPGCGSQIEGIWE</sequence>
<keyword evidence="4 6" id="KW-0408">Iron</keyword>
<dbReference type="InterPro" id="IPR058240">
    <property type="entry name" value="rSAM_sf"/>
</dbReference>
<gene>
    <name evidence="8" type="ORF">GMST_27090</name>
</gene>
<dbReference type="PANTHER" id="PTHR30352">
    <property type="entry name" value="PYRUVATE FORMATE-LYASE-ACTIVATING ENZYME"/>
    <property type="match status" value="1"/>
</dbReference>
<dbReference type="EMBL" id="BLXX01000008">
    <property type="protein sequence ID" value="GFO60384.1"/>
    <property type="molecule type" value="Genomic_DNA"/>
</dbReference>
<protein>
    <submittedName>
        <fullName evidence="8">AmmeMemoRadiSam system radical SAM enzyme</fullName>
    </submittedName>
</protein>
<dbReference type="Gene3D" id="3.20.20.70">
    <property type="entry name" value="Aldolase class I"/>
    <property type="match status" value="1"/>
</dbReference>
<feature type="binding site" evidence="6">
    <location>
        <position position="95"/>
    </location>
    <ligand>
        <name>[4Fe-4S] cluster</name>
        <dbReference type="ChEBI" id="CHEBI:49883"/>
        <note>4Fe-4S-S-AdoMet</note>
    </ligand>
</feature>
<proteinExistence type="predicted"/>